<protein>
    <submittedName>
        <fullName evidence="1">Uncharacterized protein</fullName>
    </submittedName>
</protein>
<organism evidence="1">
    <name type="scientific">marine metagenome</name>
    <dbReference type="NCBI Taxonomy" id="408172"/>
    <lineage>
        <taxon>unclassified sequences</taxon>
        <taxon>metagenomes</taxon>
        <taxon>ecological metagenomes</taxon>
    </lineage>
</organism>
<gene>
    <name evidence="1" type="ORF">METZ01_LOCUS310722</name>
</gene>
<dbReference type="AlphaFoldDB" id="A0A382NBF6"/>
<dbReference type="EMBL" id="UINC01098955">
    <property type="protein sequence ID" value="SVC57868.1"/>
    <property type="molecule type" value="Genomic_DNA"/>
</dbReference>
<feature type="non-terminal residue" evidence="1">
    <location>
        <position position="1"/>
    </location>
</feature>
<sequence>AGAKFITVKAHHEVQGDIAEGVELTLDSIAHFPTRYRLKDDSGRIWTVPIHTVIPLDK</sequence>
<name>A0A382NBF6_9ZZZZ</name>
<reference evidence="1" key="1">
    <citation type="submission" date="2018-05" db="EMBL/GenBank/DDBJ databases">
        <authorList>
            <person name="Lanie J.A."/>
            <person name="Ng W.-L."/>
            <person name="Kazmierczak K.M."/>
            <person name="Andrzejewski T.M."/>
            <person name="Davidsen T.M."/>
            <person name="Wayne K.J."/>
            <person name="Tettelin H."/>
            <person name="Glass J.I."/>
            <person name="Rusch D."/>
            <person name="Podicherti R."/>
            <person name="Tsui H.-C.T."/>
            <person name="Winkler M.E."/>
        </authorList>
    </citation>
    <scope>NUCLEOTIDE SEQUENCE</scope>
</reference>
<proteinExistence type="predicted"/>
<accession>A0A382NBF6</accession>
<evidence type="ECO:0000313" key="1">
    <source>
        <dbReference type="EMBL" id="SVC57868.1"/>
    </source>
</evidence>